<gene>
    <name evidence="5" type="ORF">I6J05_10460</name>
</gene>
<dbReference type="Gene3D" id="3.40.710.10">
    <property type="entry name" value="DD-peptidase/beta-lactamase superfamily"/>
    <property type="match status" value="1"/>
</dbReference>
<protein>
    <submittedName>
        <fullName evidence="5">CapA family protein</fullName>
    </submittedName>
</protein>
<dbReference type="SUPFAM" id="SSF56601">
    <property type="entry name" value="beta-lactamase/transpeptidase-like"/>
    <property type="match status" value="1"/>
</dbReference>
<keyword evidence="1" id="KW-0436">Ligase</keyword>
<organism evidence="5 6">
    <name type="scientific">Staphylococcus condimenti</name>
    <dbReference type="NCBI Taxonomy" id="70255"/>
    <lineage>
        <taxon>Bacteria</taxon>
        <taxon>Bacillati</taxon>
        <taxon>Bacillota</taxon>
        <taxon>Bacilli</taxon>
        <taxon>Bacillales</taxon>
        <taxon>Staphylococcaceae</taxon>
        <taxon>Staphylococcus</taxon>
    </lineage>
</organism>
<accession>A0AB37H9Q5</accession>
<dbReference type="InterPro" id="IPR012338">
    <property type="entry name" value="Beta-lactam/transpept-like"/>
</dbReference>
<dbReference type="KEGG" id="scv:A4G25_08065"/>
<evidence type="ECO:0000313" key="5">
    <source>
        <dbReference type="EMBL" id="QQS82320.1"/>
    </source>
</evidence>
<dbReference type="InterPro" id="IPR036615">
    <property type="entry name" value="Mur_ligase_C_dom_sf"/>
</dbReference>
<dbReference type="SUPFAM" id="SSF56300">
    <property type="entry name" value="Metallo-dependent phosphatases"/>
    <property type="match status" value="1"/>
</dbReference>
<reference evidence="5 6" key="1">
    <citation type="submission" date="2021-01" db="EMBL/GenBank/DDBJ databases">
        <title>FDA dAtabase for Regulatory Grade micrObial Sequences (FDA-ARGOS): Supporting development and validation of Infectious Disease Dx tests.</title>
        <authorList>
            <person name="Sproer C."/>
            <person name="Gronow S."/>
            <person name="Severitt S."/>
            <person name="Schroder I."/>
            <person name="Tallon L."/>
            <person name="Sadzewicz L."/>
            <person name="Zhao X."/>
            <person name="Boylan J."/>
            <person name="Ott S."/>
            <person name="Bowen H."/>
            <person name="Vavikolanu K."/>
            <person name="Mehta A."/>
            <person name="Aluvathingal J."/>
            <person name="Nadendla S."/>
            <person name="Lowell S."/>
            <person name="Myers T."/>
            <person name="Yan Y."/>
            <person name="Sichtig H."/>
        </authorList>
    </citation>
    <scope>NUCLEOTIDE SEQUENCE [LARGE SCALE GENOMIC DNA]</scope>
    <source>
        <strain evidence="5 6">FDAARGOS_1148</strain>
    </source>
</reference>
<dbReference type="GO" id="GO:0016881">
    <property type="term" value="F:acid-amino acid ligase activity"/>
    <property type="evidence" value="ECO:0007669"/>
    <property type="project" value="InterPro"/>
</dbReference>
<evidence type="ECO:0000256" key="2">
    <source>
        <dbReference type="ARBA" id="ARBA00022741"/>
    </source>
</evidence>
<dbReference type="Pfam" id="PF02875">
    <property type="entry name" value="Mur_ligase_C"/>
    <property type="match status" value="1"/>
</dbReference>
<dbReference type="Gene3D" id="3.60.21.10">
    <property type="match status" value="1"/>
</dbReference>
<dbReference type="SUPFAM" id="SSF53623">
    <property type="entry name" value="MurD-like peptide ligases, catalytic domain"/>
    <property type="match status" value="1"/>
</dbReference>
<evidence type="ECO:0000259" key="4">
    <source>
        <dbReference type="SMART" id="SM00854"/>
    </source>
</evidence>
<dbReference type="InterPro" id="IPR036565">
    <property type="entry name" value="Mur-like_cat_sf"/>
</dbReference>
<dbReference type="InterPro" id="IPR004101">
    <property type="entry name" value="Mur_ligase_C"/>
</dbReference>
<dbReference type="InterPro" id="IPR051046">
    <property type="entry name" value="MurCDEF_CellWall_CoF430Synth"/>
</dbReference>
<dbReference type="AlphaFoldDB" id="A0AB37H9Q5"/>
<evidence type="ECO:0000256" key="1">
    <source>
        <dbReference type="ARBA" id="ARBA00022598"/>
    </source>
</evidence>
<dbReference type="Pfam" id="PF08245">
    <property type="entry name" value="Mur_ligase_M"/>
    <property type="match status" value="1"/>
</dbReference>
<proteinExistence type="predicted"/>
<name>A0AB37H9Q5_9STAP</name>
<dbReference type="RefSeq" id="WP_047132027.1">
    <property type="nucleotide sequence ID" value="NZ_CP015114.1"/>
</dbReference>
<dbReference type="SUPFAM" id="SSF53244">
    <property type="entry name" value="MurD-like peptide ligases, peptide-binding domain"/>
    <property type="match status" value="1"/>
</dbReference>
<dbReference type="PANTHER" id="PTHR43024:SF1">
    <property type="entry name" value="UDP-N-ACETYLMURAMOYL-TRIPEPTIDE--D-ALANYL-D-ALANINE LIGASE"/>
    <property type="match status" value="1"/>
</dbReference>
<dbReference type="Proteomes" id="UP000595942">
    <property type="component" value="Chromosome"/>
</dbReference>
<dbReference type="EMBL" id="CP068073">
    <property type="protein sequence ID" value="QQS82320.1"/>
    <property type="molecule type" value="Genomic_DNA"/>
</dbReference>
<dbReference type="Pfam" id="PF09587">
    <property type="entry name" value="PGA_cap"/>
    <property type="match status" value="1"/>
</dbReference>
<keyword evidence="2" id="KW-0547">Nucleotide-binding</keyword>
<keyword evidence="6" id="KW-1185">Reference proteome</keyword>
<dbReference type="SMART" id="SM00854">
    <property type="entry name" value="PGA_cap"/>
    <property type="match status" value="1"/>
</dbReference>
<dbReference type="InterPro" id="IPR013221">
    <property type="entry name" value="Mur_ligase_cen"/>
</dbReference>
<evidence type="ECO:0000256" key="3">
    <source>
        <dbReference type="ARBA" id="ARBA00022840"/>
    </source>
</evidence>
<evidence type="ECO:0000313" key="6">
    <source>
        <dbReference type="Proteomes" id="UP000595942"/>
    </source>
</evidence>
<dbReference type="GO" id="GO:0005524">
    <property type="term" value="F:ATP binding"/>
    <property type="evidence" value="ECO:0007669"/>
    <property type="project" value="UniProtKB-KW"/>
</dbReference>
<dbReference type="Gene3D" id="3.40.1190.10">
    <property type="entry name" value="Mur-like, catalytic domain"/>
    <property type="match status" value="1"/>
</dbReference>
<keyword evidence="3" id="KW-0067">ATP-binding</keyword>
<sequence length="1098" mass="123641">MNYNQKTIEHLLEGKWYRQPEEDWFVDNVVINPAQAKMEKKKGKKVLFIAIDSDTWHKGTGNRGMYAGWTDTHTTVANHESYIDGIIAARPIPELNPDIPQYIIENSYSAIKALANYAYQHRRGQMIAITGTAGKSTSKGLLDKLLGINHTTIATRGNHNTRTGVPLTIACAITQPEFTIVETAISGLWMRSGGILKNYPPDIAMITSIDGGQKKSAHETAILKARIAEGMHHKGHVVLNKDMNEYDTVEKEVQQYNQNIVTYGFDENADSLILEVTETRTTTIVKARILGEEITFETQLNGEGMVQNIVGVLTVIKLAGVALDTIVDAIKDYTPNKAVQNFESYQTGKGHHFTLLNDTWNATGIAMNAAVDLLSQKSKYYKGKSIALLGRIENLSAEEAKKQHESVAQTLIDSNVDIVFAHGPEMKHMLRKLPPEMIGGYYESAEEIASHVANIIEEDDIILLKGSPRSSNFKHVKDELLKAIQFNKKQSKQNIIHPPSTGYGVATFDLESGQKVSGYGDQEVTQNQGIGGLILINHILDRIFAKKLSLTTKYLPDAQAIRESQSDNALLLRKNSTFTLNDILGASIVKSAPNALLMLANTVVGSNRKSMQMIRETVAELGLPPEAALNITGRRISNKQQTITLEALFKVGRLLFNKMPFIQDLLSRNLFIHGNNIFRSKTNLYHYGRITHGLFYGQSDSIGVVLSDIHGKKYVSVVLGAENMFHRDALLSKSIESVAALHEKPDNHLADQQNVHTRQPYKINVIGDTYFGEFYTRIRKRQGKEDALMRFGRNYSFDDIRAFLTEGNFNICNFEAAISDDRNEYLKMRKPFVLHADTEGTVEALKKENIHLATLANNHLMDCGVEGLTETVKQFKEERIHTIGAADYQEEAEKPFVLNVNGQRMTFFNAYWYRQPMYEEFDFYAIGEEPGVACMNPFIFEKIQQEKENHPNGKIIVIAHWGADFKDVRPLQRRFAEQLSKAGADIIIGHGAHMIQGIQKINQTTVAYSIGNGVFNSNGEYNKRFVPAYSMIAQLIISENNEMKLCFYPIYGNNLDTFWKPRFVTKEEFEHCRLMLKARNTISMGTGKDEYYYFEMNI</sequence>
<dbReference type="InterPro" id="IPR019079">
    <property type="entry name" value="Capsule_synth_CapA"/>
</dbReference>
<dbReference type="GeneID" id="93725308"/>
<dbReference type="Gene3D" id="3.90.190.20">
    <property type="entry name" value="Mur ligase, C-terminal domain"/>
    <property type="match status" value="1"/>
</dbReference>
<dbReference type="PANTHER" id="PTHR43024">
    <property type="entry name" value="UDP-N-ACETYLMURAMOYL-TRIPEPTIDE--D-ALANYL-D-ALANINE LIGASE"/>
    <property type="match status" value="1"/>
</dbReference>
<feature type="domain" description="Capsule synthesis protein CapA" evidence="4">
    <location>
        <begin position="762"/>
        <end position="1017"/>
    </location>
</feature>
<dbReference type="InterPro" id="IPR029052">
    <property type="entry name" value="Metallo-depent_PP-like"/>
</dbReference>